<comment type="caution">
    <text evidence="1">The sequence shown here is derived from an EMBL/GenBank/DDBJ whole genome shotgun (WGS) entry which is preliminary data.</text>
</comment>
<dbReference type="RefSeq" id="XP_040727786.1">
    <property type="nucleotide sequence ID" value="XM_040868560.1"/>
</dbReference>
<organism evidence="1 2">
    <name type="scientific">Protomyces lactucae-debilis</name>
    <dbReference type="NCBI Taxonomy" id="2754530"/>
    <lineage>
        <taxon>Eukaryota</taxon>
        <taxon>Fungi</taxon>
        <taxon>Dikarya</taxon>
        <taxon>Ascomycota</taxon>
        <taxon>Taphrinomycotina</taxon>
        <taxon>Taphrinomycetes</taxon>
        <taxon>Taphrinales</taxon>
        <taxon>Protomycetaceae</taxon>
        <taxon>Protomyces</taxon>
    </lineage>
</organism>
<dbReference type="EMBL" id="MCFI01000002">
    <property type="protein sequence ID" value="ORY86930.1"/>
    <property type="molecule type" value="Genomic_DNA"/>
</dbReference>
<dbReference type="GeneID" id="63785159"/>
<reference evidence="1 2" key="1">
    <citation type="submission" date="2016-07" db="EMBL/GenBank/DDBJ databases">
        <title>Pervasive Adenine N6-methylation of Active Genes in Fungi.</title>
        <authorList>
            <consortium name="DOE Joint Genome Institute"/>
            <person name="Mondo S.J."/>
            <person name="Dannebaum R.O."/>
            <person name="Kuo R.C."/>
            <person name="Labutti K."/>
            <person name="Haridas S."/>
            <person name="Kuo A."/>
            <person name="Salamov A."/>
            <person name="Ahrendt S.R."/>
            <person name="Lipzen A."/>
            <person name="Sullivan W."/>
            <person name="Andreopoulos W.B."/>
            <person name="Clum A."/>
            <person name="Lindquist E."/>
            <person name="Daum C."/>
            <person name="Ramamoorthy G.K."/>
            <person name="Gryganskyi A."/>
            <person name="Culley D."/>
            <person name="Magnuson J.K."/>
            <person name="James T.Y."/>
            <person name="O'Malley M.A."/>
            <person name="Stajich J.E."/>
            <person name="Spatafora J.W."/>
            <person name="Visel A."/>
            <person name="Grigoriev I.V."/>
        </authorList>
    </citation>
    <scope>NUCLEOTIDE SEQUENCE [LARGE SCALE GENOMIC DNA]</scope>
    <source>
        <strain evidence="1 2">12-1054</strain>
    </source>
</reference>
<gene>
    <name evidence="1" type="ORF">BCR37DRAFT_376250</name>
</gene>
<evidence type="ECO:0000313" key="2">
    <source>
        <dbReference type="Proteomes" id="UP000193685"/>
    </source>
</evidence>
<proteinExistence type="predicted"/>
<name>A0A1Y2FSE2_PROLT</name>
<evidence type="ECO:0000313" key="1">
    <source>
        <dbReference type="EMBL" id="ORY86930.1"/>
    </source>
</evidence>
<accession>A0A1Y2FSE2</accession>
<protein>
    <submittedName>
        <fullName evidence="1">Uncharacterized protein</fullName>
    </submittedName>
</protein>
<dbReference type="Proteomes" id="UP000193685">
    <property type="component" value="Unassembled WGS sequence"/>
</dbReference>
<keyword evidence="2" id="KW-1185">Reference proteome</keyword>
<dbReference type="AlphaFoldDB" id="A0A1Y2FSE2"/>
<sequence length="63" mass="7067">MGKFSICLNTIAGILRSSSLSASKDIYCRSLYQFAVFLDQLAYFGEQSLTRKERASCRSTLYG</sequence>